<dbReference type="Proteomes" id="UP000324748">
    <property type="component" value="Unassembled WGS sequence"/>
</dbReference>
<reference evidence="1 2" key="1">
    <citation type="submission" date="2019-05" db="EMBL/GenBank/DDBJ databases">
        <title>Emergence of the Ug99 lineage of the wheat stem rust pathogen through somatic hybridization.</title>
        <authorList>
            <person name="Li F."/>
            <person name="Upadhyaya N.M."/>
            <person name="Sperschneider J."/>
            <person name="Matny O."/>
            <person name="Nguyen-Phuc H."/>
            <person name="Mago R."/>
            <person name="Raley C."/>
            <person name="Miller M.E."/>
            <person name="Silverstein K.A.T."/>
            <person name="Henningsen E."/>
            <person name="Hirsch C.D."/>
            <person name="Visser B."/>
            <person name="Pretorius Z.A."/>
            <person name="Steffenson B.J."/>
            <person name="Schwessinger B."/>
            <person name="Dodds P.N."/>
            <person name="Figueroa M."/>
        </authorList>
    </citation>
    <scope>NUCLEOTIDE SEQUENCE [LARGE SCALE GENOMIC DNA]</scope>
    <source>
        <strain evidence="1">21-0</strain>
    </source>
</reference>
<evidence type="ECO:0000313" key="2">
    <source>
        <dbReference type="Proteomes" id="UP000324748"/>
    </source>
</evidence>
<comment type="caution">
    <text evidence="1">The sequence shown here is derived from an EMBL/GenBank/DDBJ whole genome shotgun (WGS) entry which is preliminary data.</text>
</comment>
<name>A0A5B0MFQ2_PUCGR</name>
<gene>
    <name evidence="1" type="ORF">PGT21_024091</name>
</gene>
<keyword evidence="2" id="KW-1185">Reference proteome</keyword>
<dbReference type="EMBL" id="VSWC01000157">
    <property type="protein sequence ID" value="KAA1074886.1"/>
    <property type="molecule type" value="Genomic_DNA"/>
</dbReference>
<sequence>MKVGRVDLEVTRDPSGLGVGSGLYRIALQERCGAPHRIACIGFFDTVYQYRIGKAMHHNLVASVCIAFQYDADAMQCIAFWMQYRYMAIYRIALHRFTVDLTQPECDPLDYRVGFRQQVLISGRPKNPTTDPLKGSQGLW</sequence>
<organism evidence="1 2">
    <name type="scientific">Puccinia graminis f. sp. tritici</name>
    <dbReference type="NCBI Taxonomy" id="56615"/>
    <lineage>
        <taxon>Eukaryota</taxon>
        <taxon>Fungi</taxon>
        <taxon>Dikarya</taxon>
        <taxon>Basidiomycota</taxon>
        <taxon>Pucciniomycotina</taxon>
        <taxon>Pucciniomycetes</taxon>
        <taxon>Pucciniales</taxon>
        <taxon>Pucciniaceae</taxon>
        <taxon>Puccinia</taxon>
    </lineage>
</organism>
<protein>
    <submittedName>
        <fullName evidence="1">Uncharacterized protein</fullName>
    </submittedName>
</protein>
<evidence type="ECO:0000313" key="1">
    <source>
        <dbReference type="EMBL" id="KAA1074886.1"/>
    </source>
</evidence>
<proteinExistence type="predicted"/>
<accession>A0A5B0MFQ2</accession>
<dbReference type="AlphaFoldDB" id="A0A5B0MFQ2"/>